<keyword evidence="3" id="KW-1185">Reference proteome</keyword>
<accession>A0AAF0UDT5</accession>
<dbReference type="PANTHER" id="PTHR12069:SF0">
    <property type="entry name" value="DNA-DIRECTED RNA POLYMERASE III SUBUNIT RPC5"/>
    <property type="match status" value="1"/>
</dbReference>
<dbReference type="GO" id="GO:0005666">
    <property type="term" value="C:RNA polymerase III complex"/>
    <property type="evidence" value="ECO:0007669"/>
    <property type="project" value="TreeGrafter"/>
</dbReference>
<feature type="region of interest" description="Disordered" evidence="1">
    <location>
        <begin position="1"/>
        <end position="46"/>
    </location>
</feature>
<dbReference type="PANTHER" id="PTHR12069">
    <property type="entry name" value="DNA-DIRECTED RNA POLYMERASES III 80 KDA POLYPEPTIDE RNA POLYMERASE III SUBUNIT 5"/>
    <property type="match status" value="1"/>
</dbReference>
<name>A0AAF0UDT5_SOLVR</name>
<evidence type="ECO:0000313" key="2">
    <source>
        <dbReference type="EMBL" id="WMV43604.1"/>
    </source>
</evidence>
<feature type="compositionally biased region" description="Basic and acidic residues" evidence="1">
    <location>
        <begin position="215"/>
        <end position="242"/>
    </location>
</feature>
<dbReference type="EMBL" id="CP133619">
    <property type="protein sequence ID" value="WMV43604.1"/>
    <property type="molecule type" value="Genomic_DNA"/>
</dbReference>
<evidence type="ECO:0008006" key="4">
    <source>
        <dbReference type="Google" id="ProtNLM"/>
    </source>
</evidence>
<organism evidence="2 3">
    <name type="scientific">Solanum verrucosum</name>
    <dbReference type="NCBI Taxonomy" id="315347"/>
    <lineage>
        <taxon>Eukaryota</taxon>
        <taxon>Viridiplantae</taxon>
        <taxon>Streptophyta</taxon>
        <taxon>Embryophyta</taxon>
        <taxon>Tracheophyta</taxon>
        <taxon>Spermatophyta</taxon>
        <taxon>Magnoliopsida</taxon>
        <taxon>eudicotyledons</taxon>
        <taxon>Gunneridae</taxon>
        <taxon>Pentapetalae</taxon>
        <taxon>asterids</taxon>
        <taxon>lamiids</taxon>
        <taxon>Solanales</taxon>
        <taxon>Solanaceae</taxon>
        <taxon>Solanoideae</taxon>
        <taxon>Solaneae</taxon>
        <taxon>Solanum</taxon>
    </lineage>
</organism>
<dbReference type="InterPro" id="IPR006886">
    <property type="entry name" value="RNA_pol_III_Rpc5"/>
</dbReference>
<proteinExistence type="predicted"/>
<reference evidence="2" key="1">
    <citation type="submission" date="2023-08" db="EMBL/GenBank/DDBJ databases">
        <title>A de novo genome assembly of Solanum verrucosum Schlechtendal, a Mexican diploid species geographically isolated from the other diploid A-genome species in potato relatives.</title>
        <authorList>
            <person name="Hosaka K."/>
        </authorList>
    </citation>
    <scope>NUCLEOTIDE SEQUENCE</scope>
    <source>
        <tissue evidence="2">Young leaves</tissue>
    </source>
</reference>
<evidence type="ECO:0000256" key="1">
    <source>
        <dbReference type="SAM" id="MobiDB-lite"/>
    </source>
</evidence>
<dbReference type="Pfam" id="PF04801">
    <property type="entry name" value="RPC5"/>
    <property type="match status" value="1"/>
</dbReference>
<dbReference type="GO" id="GO:0042797">
    <property type="term" value="P:tRNA transcription by RNA polymerase III"/>
    <property type="evidence" value="ECO:0007669"/>
    <property type="project" value="TreeGrafter"/>
</dbReference>
<evidence type="ECO:0000313" key="3">
    <source>
        <dbReference type="Proteomes" id="UP001234989"/>
    </source>
</evidence>
<dbReference type="Proteomes" id="UP001234989">
    <property type="component" value="Chromosome 8"/>
</dbReference>
<feature type="region of interest" description="Disordered" evidence="1">
    <location>
        <begin position="215"/>
        <end position="256"/>
    </location>
</feature>
<dbReference type="AlphaFoldDB" id="A0AAF0UDT5"/>
<sequence length="702" mass="78755">MDLDFDGPSKVPTRQSRFAPKSSKLKPQPETKPKIETLPQSDSAILTKEEELSVSLAENGAVTGNDDVPLGGETTENYLGEDEGQVTDSDHDEVVREIDVCINPSFDPSTQLYVFQYPLRAVWRPYELEERCQEVRLRPSTAEMEVDLAIDLDSKNFDRDSVHAATIKKQMLSTSWMPLPTCTSGYAVGVLIGDKLHLNPVHAVVQLRPSKRNLKESELKKNVTTNNDEKSVENEDVKEKRPVGPSKKQNKPPGIEKDIGEHWLHLKYHGARSDISARYLQKMALEEGSPVPFSMSPVDYLNAFCPGRPTDTDRLKILRTRYCSHSNWSFTSCVLTLKGCLNYHLKNVLELGFLSSQRQHISKSEFILQQGPPIHRFDALKHLAPDNSADEIIRVLQIYAQLVQGLWVPKSSLVYGTNSGVEVLARNFVLYEFTKGILIKKSVFGRRPEFLKAATPALKSLAVERPDLNDWKLKEHPDKKFENLYGDVVREQQATWECLGKQINDVLPGGRNRPTMKNPLNPNADIPALPSGDKPTSSSLLRTSMSKEIREALPKALQEVFRTYKVCSFQQIRQGLRKLGVSKSYPPKGAPRKAITASIDVFDAPQEEIQAVINQVAVNIHGVYVLKSSPDNPQYDTLRKVVIDLFMAEGPSAKLKKASVTEAAKLQLNRDITNVEFLKVMKELCHSEKSAWVLRSGDGKPE</sequence>
<feature type="region of interest" description="Disordered" evidence="1">
    <location>
        <begin position="507"/>
        <end position="539"/>
    </location>
</feature>
<gene>
    <name evidence="2" type="ORF">MTR67_036989</name>
</gene>
<protein>
    <recommendedName>
        <fullName evidence="4">DNA-directed RNA polymerase III subunit RPC5</fullName>
    </recommendedName>
</protein>